<dbReference type="Gene3D" id="3.30.450.20">
    <property type="entry name" value="PAS domain"/>
    <property type="match status" value="1"/>
</dbReference>
<feature type="compositionally biased region" description="Low complexity" evidence="9">
    <location>
        <begin position="34"/>
        <end position="44"/>
    </location>
</feature>
<feature type="region of interest" description="Disordered" evidence="9">
    <location>
        <begin position="1"/>
        <end position="50"/>
    </location>
</feature>
<evidence type="ECO:0000256" key="7">
    <source>
        <dbReference type="ARBA" id="ARBA00029447"/>
    </source>
</evidence>
<feature type="domain" description="HAMP" evidence="13">
    <location>
        <begin position="397"/>
        <end position="449"/>
    </location>
</feature>
<dbReference type="AlphaFoldDB" id="G9WUX3"/>
<evidence type="ECO:0000256" key="6">
    <source>
        <dbReference type="ARBA" id="ARBA00023136"/>
    </source>
</evidence>
<keyword evidence="2" id="KW-1003">Cell membrane</keyword>
<feature type="region of interest" description="Disordered" evidence="9">
    <location>
        <begin position="552"/>
        <end position="574"/>
    </location>
</feature>
<dbReference type="GO" id="GO:0006935">
    <property type="term" value="P:chemotaxis"/>
    <property type="evidence" value="ECO:0007669"/>
    <property type="project" value="UniProtKB-KW"/>
</dbReference>
<feature type="compositionally biased region" description="Polar residues" evidence="9">
    <location>
        <begin position="564"/>
        <end position="573"/>
    </location>
</feature>
<feature type="transmembrane region" description="Helical" evidence="10">
    <location>
        <begin position="373"/>
        <end position="396"/>
    </location>
</feature>
<evidence type="ECO:0000313" key="14">
    <source>
        <dbReference type="EMBL" id="EHL11374.1"/>
    </source>
</evidence>
<evidence type="ECO:0000256" key="9">
    <source>
        <dbReference type="SAM" id="MobiDB-lite"/>
    </source>
</evidence>
<dbReference type="PATRIC" id="fig|796944.3.peg.1425"/>
<comment type="similarity">
    <text evidence="7">Belongs to the methyl-accepting chemotaxis (MCP) protein family.</text>
</comment>
<accession>G9WUX3</accession>
<dbReference type="Pfam" id="PF00672">
    <property type="entry name" value="HAMP"/>
    <property type="match status" value="1"/>
</dbReference>
<dbReference type="CDD" id="cd12913">
    <property type="entry name" value="PDC1_MCP_like"/>
    <property type="match status" value="1"/>
</dbReference>
<comment type="caution">
    <text evidence="14">The sequence shown here is derived from an EMBL/GenBank/DDBJ whole genome shotgun (WGS) entry which is preliminary data.</text>
</comment>
<dbReference type="EMBL" id="AFZD01000017">
    <property type="protein sequence ID" value="EHL11374.1"/>
    <property type="molecule type" value="Genomic_DNA"/>
</dbReference>
<dbReference type="GO" id="GO:0004888">
    <property type="term" value="F:transmembrane signaling receptor activity"/>
    <property type="evidence" value="ECO:0007669"/>
    <property type="project" value="TreeGrafter"/>
</dbReference>
<evidence type="ECO:0000256" key="4">
    <source>
        <dbReference type="ARBA" id="ARBA00022692"/>
    </source>
</evidence>
<name>G9WUX3_9FIRM</name>
<sequence length="746" mass="81672">MENTQENGLNPKEAAVKTEAGGNQEKPDSKAFKKAPGGKPGQKAKAVKGKKRSSLAGRISALVCVSMLVVFVLANIVLLNAVGKSFDKINQDYLLSTTAMNVEKARKSITLAENAARAISDHLEEMYNETDDGAATVPSLLKDTVHLSQRRSFEEKYLLDSVWEMIRHDEHIMGAGVFFEPNAFQQGEPEYAMYLGRDNGDENKRFFKFLDYKFYGNGAEEYYTKASQEKVSHVVDPFVSSITGETIFVLVVPILHNDQFMGTVVVDLNVKMFDSLGQDKSGEGAKTFFDVINKDGKFVYSSNPEAVGKNLSEYVGEETFKNDIQSKFDGESIFHVKDSHRIRYFAPLTIYGTDWYVQSAMSLDLYNQGKHQLFVALATAEVILFILLQVILFSALKKSLSPLGKLAEESDKLADGNFDIKVSYAQEDEIGRLVKSFNNIVKRLTYVVSDLQAKLGAFAQGDFGSEIKEDENYKGDFRPILSSLQDISTSLNSTLKNVHTSSSEVSSSAEQVSSMAQRISEGTTKQASSIAELSKTMEDITDQIRHTTKQAEKAQQLGVVSGSHVETSNQKMTDMQGAMEEITEKSKEISKIIKTIDDIAFQTNILSLNAAIEAARAGEAGKGFAVVADEVGNLAKKSQEAAQNTSLLIEETIGAVQKGAKFTEETAEALQSVSESTNQVNDLIGEISKASEEESAGVSRLSDGLQEISSVVQENSATAEESAATAEELSAQANLMNDLVDKFKVR</sequence>
<dbReference type="PANTHER" id="PTHR43531:SF11">
    <property type="entry name" value="METHYL-ACCEPTING CHEMOTAXIS PROTEIN 3"/>
    <property type="match status" value="1"/>
</dbReference>
<gene>
    <name evidence="14" type="ORF">HMPREF9624_00707</name>
</gene>
<evidence type="ECO:0000256" key="10">
    <source>
        <dbReference type="SAM" id="Phobius"/>
    </source>
</evidence>
<evidence type="ECO:0000256" key="5">
    <source>
        <dbReference type="ARBA" id="ARBA00022989"/>
    </source>
</evidence>
<dbReference type="RefSeq" id="WP_009536574.1">
    <property type="nucleotide sequence ID" value="NZ_JH414504.1"/>
</dbReference>
<evidence type="ECO:0008006" key="16">
    <source>
        <dbReference type="Google" id="ProtNLM"/>
    </source>
</evidence>
<keyword evidence="5 10" id="KW-1133">Transmembrane helix</keyword>
<dbReference type="InterPro" id="IPR033479">
    <property type="entry name" value="dCache_1"/>
</dbReference>
<dbReference type="Pfam" id="PF00015">
    <property type="entry name" value="MCPsignal"/>
    <property type="match status" value="1"/>
</dbReference>
<dbReference type="Gene3D" id="1.10.8.500">
    <property type="entry name" value="HAMP domain in histidine kinase"/>
    <property type="match status" value="1"/>
</dbReference>
<dbReference type="CDD" id="cd06225">
    <property type="entry name" value="HAMP"/>
    <property type="match status" value="1"/>
</dbReference>
<keyword evidence="4 10" id="KW-0812">Transmembrane</keyword>
<evidence type="ECO:0000256" key="2">
    <source>
        <dbReference type="ARBA" id="ARBA00022475"/>
    </source>
</evidence>
<dbReference type="Gene3D" id="1.10.287.950">
    <property type="entry name" value="Methyl-accepting chemotaxis protein"/>
    <property type="match status" value="1"/>
</dbReference>
<dbReference type="CDD" id="cd11386">
    <property type="entry name" value="MCP_signal"/>
    <property type="match status" value="1"/>
</dbReference>
<proteinExistence type="inferred from homology"/>
<dbReference type="PANTHER" id="PTHR43531">
    <property type="entry name" value="PROTEIN ICFG"/>
    <property type="match status" value="1"/>
</dbReference>
<evidence type="ECO:0000256" key="8">
    <source>
        <dbReference type="PROSITE-ProRule" id="PRU00284"/>
    </source>
</evidence>
<evidence type="ECO:0000313" key="15">
    <source>
        <dbReference type="Proteomes" id="UP000003527"/>
    </source>
</evidence>
<dbReference type="InterPro" id="IPR004089">
    <property type="entry name" value="MCPsignal_dom"/>
</dbReference>
<feature type="domain" description="Methyl-accepting transducer" evidence="11">
    <location>
        <begin position="501"/>
        <end position="730"/>
    </location>
</feature>
<dbReference type="InterPro" id="IPR003660">
    <property type="entry name" value="HAMP_dom"/>
</dbReference>
<dbReference type="HOGENOM" id="CLU_000445_107_12_9"/>
<dbReference type="PROSITE" id="PS50885">
    <property type="entry name" value="HAMP"/>
    <property type="match status" value="1"/>
</dbReference>
<evidence type="ECO:0000256" key="3">
    <source>
        <dbReference type="ARBA" id="ARBA00022500"/>
    </source>
</evidence>
<dbReference type="InterPro" id="IPR000727">
    <property type="entry name" value="T_SNARE_dom"/>
</dbReference>
<evidence type="ECO:0000259" key="13">
    <source>
        <dbReference type="PROSITE" id="PS50885"/>
    </source>
</evidence>
<organism evidence="14 15">
    <name type="scientific">Oribacterium asaccharolyticum ACB7</name>
    <dbReference type="NCBI Taxonomy" id="796944"/>
    <lineage>
        <taxon>Bacteria</taxon>
        <taxon>Bacillati</taxon>
        <taxon>Bacillota</taxon>
        <taxon>Clostridia</taxon>
        <taxon>Lachnospirales</taxon>
        <taxon>Lachnospiraceae</taxon>
        <taxon>Oribacterium</taxon>
    </lineage>
</organism>
<protein>
    <recommendedName>
        <fullName evidence="16">Methyl-accepting chemotaxis protein</fullName>
    </recommendedName>
</protein>
<feature type="transmembrane region" description="Helical" evidence="10">
    <location>
        <begin position="55"/>
        <end position="79"/>
    </location>
</feature>
<dbReference type="Proteomes" id="UP000003527">
    <property type="component" value="Unassembled WGS sequence"/>
</dbReference>
<dbReference type="PROSITE" id="PS50192">
    <property type="entry name" value="T_SNARE"/>
    <property type="match status" value="1"/>
</dbReference>
<dbReference type="SUPFAM" id="SSF58104">
    <property type="entry name" value="Methyl-accepting chemotaxis protein (MCP) signaling domain"/>
    <property type="match status" value="1"/>
</dbReference>
<feature type="domain" description="T-SNARE coiled-coil homology" evidence="12">
    <location>
        <begin position="492"/>
        <end position="554"/>
    </location>
</feature>
<keyword evidence="15" id="KW-1185">Reference proteome</keyword>
<evidence type="ECO:0000259" key="11">
    <source>
        <dbReference type="PROSITE" id="PS50111"/>
    </source>
</evidence>
<dbReference type="SMART" id="SM00304">
    <property type="entry name" value="HAMP"/>
    <property type="match status" value="1"/>
</dbReference>
<evidence type="ECO:0000259" key="12">
    <source>
        <dbReference type="PROSITE" id="PS50192"/>
    </source>
</evidence>
<keyword evidence="6 10" id="KW-0472">Membrane</keyword>
<keyword evidence="8" id="KW-0807">Transducer</keyword>
<dbReference type="Pfam" id="PF02743">
    <property type="entry name" value="dCache_1"/>
    <property type="match status" value="1"/>
</dbReference>
<dbReference type="PROSITE" id="PS50111">
    <property type="entry name" value="CHEMOTAXIS_TRANSDUC_2"/>
    <property type="match status" value="1"/>
</dbReference>
<evidence type="ECO:0000256" key="1">
    <source>
        <dbReference type="ARBA" id="ARBA00004651"/>
    </source>
</evidence>
<dbReference type="SMART" id="SM00283">
    <property type="entry name" value="MA"/>
    <property type="match status" value="1"/>
</dbReference>
<comment type="subcellular location">
    <subcellularLocation>
        <location evidence="1">Cell membrane</location>
        <topology evidence="1">Multi-pass membrane protein</topology>
    </subcellularLocation>
</comment>
<dbReference type="GO" id="GO:0005886">
    <property type="term" value="C:plasma membrane"/>
    <property type="evidence" value="ECO:0007669"/>
    <property type="project" value="UniProtKB-SubCell"/>
</dbReference>
<dbReference type="InterPro" id="IPR051310">
    <property type="entry name" value="MCP_chemotaxis"/>
</dbReference>
<keyword evidence="3" id="KW-0145">Chemotaxis</keyword>
<dbReference type="GO" id="GO:0007165">
    <property type="term" value="P:signal transduction"/>
    <property type="evidence" value="ECO:0007669"/>
    <property type="project" value="UniProtKB-KW"/>
</dbReference>
<reference evidence="14 15" key="1">
    <citation type="submission" date="2011-08" db="EMBL/GenBank/DDBJ databases">
        <title>The Genome Sequence of Oribacterium sp. ACB7.</title>
        <authorList>
            <consortium name="The Broad Institute Genome Sequencing Platform"/>
            <person name="Earl A."/>
            <person name="Ward D."/>
            <person name="Feldgarden M."/>
            <person name="Gevers D."/>
            <person name="Sizova M."/>
            <person name="Hazen A."/>
            <person name="Epstein S."/>
            <person name="Young S.K."/>
            <person name="Zeng Q."/>
            <person name="Gargeya S."/>
            <person name="Fitzgerald M."/>
            <person name="Haas B."/>
            <person name="Abouelleil A."/>
            <person name="Alvarado L."/>
            <person name="Arachchi H.M."/>
            <person name="Berlin A."/>
            <person name="Brown A."/>
            <person name="Chapman S.B."/>
            <person name="Chen Z."/>
            <person name="Dunbar C."/>
            <person name="Freedman E."/>
            <person name="Gearin G."/>
            <person name="Gellesch M."/>
            <person name="Goldberg J."/>
            <person name="Griggs A."/>
            <person name="Gujja S."/>
            <person name="Heiman D."/>
            <person name="Howarth C."/>
            <person name="Larson L."/>
            <person name="Lui A."/>
            <person name="MacDonald P.J.P."/>
            <person name="Montmayeur A."/>
            <person name="Murphy C."/>
            <person name="Neiman D."/>
            <person name="Pearson M."/>
            <person name="Priest M."/>
            <person name="Roberts A."/>
            <person name="Saif S."/>
            <person name="Shea T."/>
            <person name="Shenoy N."/>
            <person name="Sisk P."/>
            <person name="Stolte C."/>
            <person name="Sykes S."/>
            <person name="Wortman J."/>
            <person name="Nusbaum C."/>
            <person name="Birren B."/>
        </authorList>
    </citation>
    <scope>NUCLEOTIDE SEQUENCE [LARGE SCALE GENOMIC DNA]</scope>
    <source>
        <strain evidence="14 15">ACB7</strain>
    </source>
</reference>